<keyword evidence="1" id="KW-0472">Membrane</keyword>
<gene>
    <name evidence="2" type="ORF">LF65_04687</name>
</gene>
<evidence type="ECO:0000313" key="3">
    <source>
        <dbReference type="Proteomes" id="UP000031866"/>
    </source>
</evidence>
<dbReference type="OrthoDB" id="9811308at2"/>
<accession>A0A0B5QT58</accession>
<reference evidence="3" key="1">
    <citation type="submission" date="2014-12" db="EMBL/GenBank/DDBJ databases">
        <title>Genome sequence of Clostridium beijerinckii strain 59B.</title>
        <authorList>
            <person name="Little G.T."/>
            <person name="Minton N.P."/>
        </authorList>
    </citation>
    <scope>NUCLEOTIDE SEQUENCE [LARGE SCALE GENOMIC DNA]</scope>
    <source>
        <strain evidence="3">59B</strain>
    </source>
</reference>
<dbReference type="RefSeq" id="WP_041899318.1">
    <property type="nucleotide sequence ID" value="NZ_CP010086.2"/>
</dbReference>
<proteinExistence type="predicted"/>
<dbReference type="Pfam" id="PF05437">
    <property type="entry name" value="AzlD"/>
    <property type="match status" value="1"/>
</dbReference>
<feature type="transmembrane region" description="Helical" evidence="1">
    <location>
        <begin position="6"/>
        <end position="27"/>
    </location>
</feature>
<dbReference type="KEGG" id="cbei:LF65_04687"/>
<sequence length="106" mass="11731">MNSYVWSVIIGGCIVTMLPRVLPITILSKIKLNKKVEEFLTYIPISILASLIVVELFITDNKFLIQGKSPELLAAIPTILIALKKNNLLLTVLTGVISIAILRLIF</sequence>
<dbReference type="AlphaFoldDB" id="A0A0B5QT58"/>
<keyword evidence="1" id="KW-1133">Transmembrane helix</keyword>
<keyword evidence="1" id="KW-0812">Transmembrane</keyword>
<dbReference type="Proteomes" id="UP000031866">
    <property type="component" value="Chromosome"/>
</dbReference>
<dbReference type="EMBL" id="CP010086">
    <property type="protein sequence ID" value="AJH01218.1"/>
    <property type="molecule type" value="Genomic_DNA"/>
</dbReference>
<organism evidence="2 3">
    <name type="scientific">Clostridium beijerinckii</name>
    <name type="common">Clostridium MP</name>
    <dbReference type="NCBI Taxonomy" id="1520"/>
    <lineage>
        <taxon>Bacteria</taxon>
        <taxon>Bacillati</taxon>
        <taxon>Bacillota</taxon>
        <taxon>Clostridia</taxon>
        <taxon>Eubacteriales</taxon>
        <taxon>Clostridiaceae</taxon>
        <taxon>Clostridium</taxon>
    </lineage>
</organism>
<dbReference type="InterPro" id="IPR008407">
    <property type="entry name" value="Brnchd-chn_aa_trnsp_AzlD"/>
</dbReference>
<evidence type="ECO:0000256" key="1">
    <source>
        <dbReference type="SAM" id="Phobius"/>
    </source>
</evidence>
<dbReference type="STRING" id="1520.LF65_04687"/>
<feature type="transmembrane region" description="Helical" evidence="1">
    <location>
        <begin position="88"/>
        <end position="105"/>
    </location>
</feature>
<protein>
    <submittedName>
        <fullName evidence="2">Branched-chain amino acid ABC transporter</fullName>
    </submittedName>
</protein>
<evidence type="ECO:0000313" key="2">
    <source>
        <dbReference type="EMBL" id="AJH01218.1"/>
    </source>
</evidence>
<name>A0A0B5QT58_CLOBE</name>
<feature type="transmembrane region" description="Helical" evidence="1">
    <location>
        <begin position="39"/>
        <end position="58"/>
    </location>
</feature>